<evidence type="ECO:0000313" key="5">
    <source>
        <dbReference type="Proteomes" id="UP000199568"/>
    </source>
</evidence>
<dbReference type="Pfam" id="PF07833">
    <property type="entry name" value="Cu_amine_oxidN1"/>
    <property type="match status" value="1"/>
</dbReference>
<evidence type="ECO:0000256" key="2">
    <source>
        <dbReference type="PROSITE-ProRule" id="PRU00504"/>
    </source>
</evidence>
<dbReference type="InterPro" id="IPR011042">
    <property type="entry name" value="6-blade_b-propeller_TolB-like"/>
</dbReference>
<dbReference type="PANTHER" id="PTHR13833:SF71">
    <property type="entry name" value="NHL DOMAIN-CONTAINING PROTEIN"/>
    <property type="match status" value="1"/>
</dbReference>
<dbReference type="SUPFAM" id="SSF101898">
    <property type="entry name" value="NHL repeat"/>
    <property type="match status" value="1"/>
</dbReference>
<feature type="domain" description="Copper amine oxidase-like N-terminal" evidence="3">
    <location>
        <begin position="395"/>
        <end position="449"/>
    </location>
</feature>
<keyword evidence="1" id="KW-0677">Repeat</keyword>
<dbReference type="EMBL" id="FOHU01000008">
    <property type="protein sequence ID" value="SET34661.1"/>
    <property type="molecule type" value="Genomic_DNA"/>
</dbReference>
<dbReference type="STRING" id="426128.SAMN05660297_02128"/>
<dbReference type="Gene3D" id="2.120.10.30">
    <property type="entry name" value="TolB, C-terminal domain"/>
    <property type="match status" value="3"/>
</dbReference>
<accession>A0A1I0DRV2</accession>
<evidence type="ECO:0000256" key="1">
    <source>
        <dbReference type="ARBA" id="ARBA00022737"/>
    </source>
</evidence>
<keyword evidence="5" id="KW-1185">Reference proteome</keyword>
<reference evidence="4 5" key="1">
    <citation type="submission" date="2016-10" db="EMBL/GenBank/DDBJ databases">
        <authorList>
            <person name="de Groot N.N."/>
        </authorList>
    </citation>
    <scope>NUCLEOTIDE SEQUENCE [LARGE SCALE GENOMIC DNA]</scope>
    <source>
        <strain evidence="4 5">DSM 18979</strain>
    </source>
</reference>
<organism evidence="4 5">
    <name type="scientific">Natronincola peptidivorans</name>
    <dbReference type="NCBI Taxonomy" id="426128"/>
    <lineage>
        <taxon>Bacteria</taxon>
        <taxon>Bacillati</taxon>
        <taxon>Bacillota</taxon>
        <taxon>Clostridia</taxon>
        <taxon>Peptostreptococcales</taxon>
        <taxon>Natronincolaceae</taxon>
        <taxon>Natronincola</taxon>
    </lineage>
</organism>
<dbReference type="InterPro" id="IPR012854">
    <property type="entry name" value="Cu_amine_oxidase-like_N"/>
</dbReference>
<sequence>MKSTKLNCRIPIWRKMKALLFLLLVGGIFLVFPLEVNAQDEPLPFIIGNGKFGYFDGKYNEAEFRFPYGITHDKSTNSLLVTELYNHRIRQIDLKDFSVTTLAGSSDRQDRFGFPAGGYADGELKTAMFNEPRGLAVAPNGAVLVADTGNHMIRMIYEGQVYTVAGTGEPGFKDDIAINAQFWNPTDIVIDTVGNLLVSDTRNHTIRKIDTAGKVTTFAGKPGDDSILNEPKGLSIDGNDGLYVSDSASHQIKFIKSGHIGAIAGQPGKHERDMYYSKGDFVDGIIQEARFNFPGGIEVNKEGNIFVADSWNHVLRMISSDGNVSTVAGTGTAGHEWDQDKIIMFEIPTSIVYANNYWFVTDQKNNRIVAIPDDNEYRDLNVRHIKAEPDIVVFLDGVKIDFSKIQPFMEENYVLVPLRGITESWNSLVLWDAEERAVIVCREGKKIAFFEDQGDFTLHDNQAMVKLHTLEDKLDFSIQWIDHINTVIIETL</sequence>
<dbReference type="RefSeq" id="WP_170834772.1">
    <property type="nucleotide sequence ID" value="NZ_FOHU01000008.1"/>
</dbReference>
<evidence type="ECO:0000313" key="4">
    <source>
        <dbReference type="EMBL" id="SET34661.1"/>
    </source>
</evidence>
<gene>
    <name evidence="4" type="ORF">SAMN05660297_02128</name>
</gene>
<dbReference type="Proteomes" id="UP000199568">
    <property type="component" value="Unassembled WGS sequence"/>
</dbReference>
<proteinExistence type="predicted"/>
<dbReference type="InterPro" id="IPR001258">
    <property type="entry name" value="NHL_repeat"/>
</dbReference>
<name>A0A1I0DRV2_9FIRM</name>
<evidence type="ECO:0000259" key="3">
    <source>
        <dbReference type="Pfam" id="PF07833"/>
    </source>
</evidence>
<feature type="repeat" description="NHL" evidence="2">
    <location>
        <begin position="279"/>
        <end position="321"/>
    </location>
</feature>
<dbReference type="Pfam" id="PF01436">
    <property type="entry name" value="NHL"/>
    <property type="match status" value="3"/>
</dbReference>
<dbReference type="PANTHER" id="PTHR13833">
    <property type="match status" value="1"/>
</dbReference>
<dbReference type="AlphaFoldDB" id="A0A1I0DRV2"/>
<dbReference type="PROSITE" id="PS51125">
    <property type="entry name" value="NHL"/>
    <property type="match status" value="1"/>
</dbReference>
<protein>
    <submittedName>
        <fullName evidence="4">NHL repeat-containing protein</fullName>
    </submittedName>
</protein>